<reference evidence="5" key="2">
    <citation type="submission" date="2012-11" db="EMBL/GenBank/DDBJ databases">
        <authorList>
            <person name="Kuo A."/>
            <person name="Curtis B.A."/>
            <person name="Tanifuji G."/>
            <person name="Burki F."/>
            <person name="Gruber A."/>
            <person name="Irimia M."/>
            <person name="Maruyama S."/>
            <person name="Arias M.C."/>
            <person name="Ball S.G."/>
            <person name="Gile G.H."/>
            <person name="Hirakawa Y."/>
            <person name="Hopkins J.F."/>
            <person name="Rensing S.A."/>
            <person name="Schmutz J."/>
            <person name="Symeonidi A."/>
            <person name="Elias M."/>
            <person name="Eveleigh R.J."/>
            <person name="Herman E.K."/>
            <person name="Klute M.J."/>
            <person name="Nakayama T."/>
            <person name="Obornik M."/>
            <person name="Reyes-Prieto A."/>
            <person name="Armbrust E.V."/>
            <person name="Aves S.J."/>
            <person name="Beiko R.G."/>
            <person name="Coutinho P."/>
            <person name="Dacks J.B."/>
            <person name="Durnford D.G."/>
            <person name="Fast N.M."/>
            <person name="Green B.R."/>
            <person name="Grisdale C."/>
            <person name="Hempe F."/>
            <person name="Henrissat B."/>
            <person name="Hoppner M.P."/>
            <person name="Ishida K.-I."/>
            <person name="Kim E."/>
            <person name="Koreny L."/>
            <person name="Kroth P.G."/>
            <person name="Liu Y."/>
            <person name="Malik S.-B."/>
            <person name="Maier U.G."/>
            <person name="McRose D."/>
            <person name="Mock T."/>
            <person name="Neilson J.A."/>
            <person name="Onodera N.T."/>
            <person name="Poole A.M."/>
            <person name="Pritham E.J."/>
            <person name="Richards T.A."/>
            <person name="Rocap G."/>
            <person name="Roy S.W."/>
            <person name="Sarai C."/>
            <person name="Schaack S."/>
            <person name="Shirato S."/>
            <person name="Slamovits C.H."/>
            <person name="Spencer D.F."/>
            <person name="Suzuki S."/>
            <person name="Worden A.Z."/>
            <person name="Zauner S."/>
            <person name="Barry K."/>
            <person name="Bell C."/>
            <person name="Bharti A.K."/>
            <person name="Crow J.A."/>
            <person name="Grimwood J."/>
            <person name="Kramer R."/>
            <person name="Lindquist E."/>
            <person name="Lucas S."/>
            <person name="Salamov A."/>
            <person name="McFadden G.I."/>
            <person name="Lane C.E."/>
            <person name="Keeling P.J."/>
            <person name="Gray M.W."/>
            <person name="Grigoriev I.V."/>
            <person name="Archibald J.M."/>
        </authorList>
    </citation>
    <scope>NUCLEOTIDE SEQUENCE</scope>
    <source>
        <strain evidence="5">CCMP2712</strain>
    </source>
</reference>
<protein>
    <recommendedName>
        <fullName evidence="2">Helicase/UvrB N-terminal domain-containing protein</fullName>
    </recommendedName>
</protein>
<dbReference type="PaxDb" id="55529-EKX43910"/>
<dbReference type="RefSeq" id="XP_005830890.1">
    <property type="nucleotide sequence ID" value="XM_005830833.1"/>
</dbReference>
<dbReference type="AlphaFoldDB" id="L1J755"/>
<reference evidence="3 5" key="1">
    <citation type="journal article" date="2012" name="Nature">
        <title>Algal genomes reveal evolutionary mosaicism and the fate of nucleomorphs.</title>
        <authorList>
            <consortium name="DOE Joint Genome Institute"/>
            <person name="Curtis B.A."/>
            <person name="Tanifuji G."/>
            <person name="Burki F."/>
            <person name="Gruber A."/>
            <person name="Irimia M."/>
            <person name="Maruyama S."/>
            <person name="Arias M.C."/>
            <person name="Ball S.G."/>
            <person name="Gile G.H."/>
            <person name="Hirakawa Y."/>
            <person name="Hopkins J.F."/>
            <person name="Kuo A."/>
            <person name="Rensing S.A."/>
            <person name="Schmutz J."/>
            <person name="Symeonidi A."/>
            <person name="Elias M."/>
            <person name="Eveleigh R.J."/>
            <person name="Herman E.K."/>
            <person name="Klute M.J."/>
            <person name="Nakayama T."/>
            <person name="Obornik M."/>
            <person name="Reyes-Prieto A."/>
            <person name="Armbrust E.V."/>
            <person name="Aves S.J."/>
            <person name="Beiko R.G."/>
            <person name="Coutinho P."/>
            <person name="Dacks J.B."/>
            <person name="Durnford D.G."/>
            <person name="Fast N.M."/>
            <person name="Green B.R."/>
            <person name="Grisdale C.J."/>
            <person name="Hempel F."/>
            <person name="Henrissat B."/>
            <person name="Hoppner M.P."/>
            <person name="Ishida K."/>
            <person name="Kim E."/>
            <person name="Koreny L."/>
            <person name="Kroth P.G."/>
            <person name="Liu Y."/>
            <person name="Malik S.B."/>
            <person name="Maier U.G."/>
            <person name="McRose D."/>
            <person name="Mock T."/>
            <person name="Neilson J.A."/>
            <person name="Onodera N.T."/>
            <person name="Poole A.M."/>
            <person name="Pritham E.J."/>
            <person name="Richards T.A."/>
            <person name="Rocap G."/>
            <person name="Roy S.W."/>
            <person name="Sarai C."/>
            <person name="Schaack S."/>
            <person name="Shirato S."/>
            <person name="Slamovits C.H."/>
            <person name="Spencer D.F."/>
            <person name="Suzuki S."/>
            <person name="Worden A.Z."/>
            <person name="Zauner S."/>
            <person name="Barry K."/>
            <person name="Bell C."/>
            <person name="Bharti A.K."/>
            <person name="Crow J.A."/>
            <person name="Grimwood J."/>
            <person name="Kramer R."/>
            <person name="Lindquist E."/>
            <person name="Lucas S."/>
            <person name="Salamov A."/>
            <person name="McFadden G.I."/>
            <person name="Lane C.E."/>
            <person name="Keeling P.J."/>
            <person name="Gray M.W."/>
            <person name="Grigoriev I.V."/>
            <person name="Archibald J.M."/>
        </authorList>
    </citation>
    <scope>NUCLEOTIDE SEQUENCE</scope>
    <source>
        <strain evidence="3 5">CCMP2712</strain>
    </source>
</reference>
<evidence type="ECO:0000256" key="1">
    <source>
        <dbReference type="ARBA" id="ARBA00004229"/>
    </source>
</evidence>
<accession>L1J755</accession>
<dbReference type="InterPro" id="IPR027417">
    <property type="entry name" value="P-loop_NTPase"/>
</dbReference>
<dbReference type="GO" id="GO:0003677">
    <property type="term" value="F:DNA binding"/>
    <property type="evidence" value="ECO:0007669"/>
    <property type="project" value="InterPro"/>
</dbReference>
<dbReference type="HOGENOM" id="CLU_008880_0_0_1"/>
<gene>
    <name evidence="3" type="ORF">GUITHDRAFT_140055</name>
</gene>
<dbReference type="KEGG" id="gtt:GUITHDRAFT_140055"/>
<evidence type="ECO:0000259" key="2">
    <source>
        <dbReference type="Pfam" id="PF04851"/>
    </source>
</evidence>
<sequence length="1140" mass="135708">MLKKDYVKRWYGQIKDGKIFKENALGRTNIIISSDKKKLNTDDPKKKVVKDFCVTDYKNPMIGQNLNLYEVLKHGRNTGLPIDIDILVDDEKRAKEYERMQSEGRYPLLDEIIEFAKSSIDVMTYELGIEGLHVDNVIICESNGRQHAEARYKLSYHVILPIHLDWRYCRDLMKHQQFRLINQSKMVYHNNQYIVTPTIKRAVKPQGEPFYKYLVGEYEESNRFSRFDPSILNGKKKPFNISPPKRVKRPSQLDNGTFTYTGKHILKPDINEHFVMYLIKTIQNDIISINTYNWKKLILTVTNFLTETPEEMFNDLQGSIHIKYEDRVDTFLSLMIEWTHKAYINHCQYLTWDKITLLNKCKELKVKRYGSLSKEQMIEELEKVCPTERMDDIEIHKNNIKSLYETKLSSLYCLLNSFNENNEQERITLQEMLSRLNSMLHKSTLQWADPIGSLVMIAKMYDENVVSSWHRHNLPKNTTVSLDYIKERFNVLPYPSFGEKIESDKTFIALSASMGFGKTEYMLQDIENSDDNVLIIVSNINLATTLRTRVNGIMMEKWLQTFSLYNDMTVPDRFKKGRLIISIQSLSKLERFDYDYIIIDELDELTNSLVNPTTDERKNKNVREEIVNVLNDLFTYSSLKRVIFAEALFRFSRASVDFLYDLSKRFSKPVDFYHTDDIRFKQRYNLRCDIRRYKKEYNKEQYNVSEYFLKNIIKDVKNGHKICGVVVFKCNKERFEKEFDKHGIKHLIITGDNKEEHKKYIKNPKLISKHNIDVCLHTFTLTTGFSEESRDYWTKKVILLDEFGSVPNGFIRTNTIFQALHRFRYVKADAEGYQNIDIYYKRNPDFEHTYVKFRNQVVSEDYLKHVKHPSKESNCNMEEGFKEMFRNLRINNTERDHIQKPYLIDCFKYQVSKQADNRFIEKECIRTHEGIYCALKDHVEDAEETTVEQAINKKDMFKHHSEVLKAYNYNYFEYINNVLKHRKDKERQQRDAFLVYIYDIYLHRMDVEDYKRIIEKVYKSVGNENINFNIVSSLIQLYHQEKNIIKSINKFLENDKLTRMVHRIVEILDIKFDNFNKDTIISGKNIKIYEKEINSMYYEFYIQFKLKKSKDAEKPISKLNFLMSKLFQMELKETAESGCE</sequence>
<proteinExistence type="predicted"/>
<dbReference type="Proteomes" id="UP000011087">
    <property type="component" value="Unassembled WGS sequence"/>
</dbReference>
<dbReference type="GO" id="GO:0009507">
    <property type="term" value="C:chloroplast"/>
    <property type="evidence" value="ECO:0007669"/>
    <property type="project" value="UniProtKB-SubCell"/>
</dbReference>
<dbReference type="GO" id="GO:0005524">
    <property type="term" value="F:ATP binding"/>
    <property type="evidence" value="ECO:0007669"/>
    <property type="project" value="InterPro"/>
</dbReference>
<organism evidence="3">
    <name type="scientific">Guillardia theta (strain CCMP2712)</name>
    <name type="common">Cryptophyte</name>
    <dbReference type="NCBI Taxonomy" id="905079"/>
    <lineage>
        <taxon>Eukaryota</taxon>
        <taxon>Cryptophyceae</taxon>
        <taxon>Pyrenomonadales</taxon>
        <taxon>Geminigeraceae</taxon>
        <taxon>Guillardia</taxon>
    </lineage>
</organism>
<dbReference type="GeneID" id="17300650"/>
<comment type="subcellular location">
    <subcellularLocation>
        <location evidence="1">Plastid</location>
        <location evidence="1">Chloroplast</location>
    </subcellularLocation>
</comment>
<evidence type="ECO:0000313" key="4">
    <source>
        <dbReference type="EnsemblProtists" id="EKX43910"/>
    </source>
</evidence>
<dbReference type="EnsemblProtists" id="EKX43910">
    <property type="protein sequence ID" value="EKX43910"/>
    <property type="gene ID" value="GUITHDRAFT_140055"/>
</dbReference>
<evidence type="ECO:0000313" key="5">
    <source>
        <dbReference type="Proteomes" id="UP000011087"/>
    </source>
</evidence>
<dbReference type="Pfam" id="PF04851">
    <property type="entry name" value="ResIII"/>
    <property type="match status" value="1"/>
</dbReference>
<keyword evidence="5" id="KW-1185">Reference proteome</keyword>
<dbReference type="SUPFAM" id="SSF52540">
    <property type="entry name" value="P-loop containing nucleoside triphosphate hydrolases"/>
    <property type="match status" value="1"/>
</dbReference>
<name>L1J755_GUITC</name>
<reference evidence="4" key="3">
    <citation type="submission" date="2016-03" db="UniProtKB">
        <authorList>
            <consortium name="EnsemblProtists"/>
        </authorList>
    </citation>
    <scope>IDENTIFICATION</scope>
</reference>
<dbReference type="EMBL" id="JH993007">
    <property type="protein sequence ID" value="EKX43910.1"/>
    <property type="molecule type" value="Genomic_DNA"/>
</dbReference>
<dbReference type="GO" id="GO:0016787">
    <property type="term" value="F:hydrolase activity"/>
    <property type="evidence" value="ECO:0007669"/>
    <property type="project" value="InterPro"/>
</dbReference>
<dbReference type="InterPro" id="IPR006935">
    <property type="entry name" value="Helicase/UvrB_N"/>
</dbReference>
<feature type="domain" description="Helicase/UvrB N-terminal" evidence="2">
    <location>
        <begin position="499"/>
        <end position="604"/>
    </location>
</feature>
<evidence type="ECO:0000313" key="3">
    <source>
        <dbReference type="EMBL" id="EKX43910.1"/>
    </source>
</evidence>
<dbReference type="Gene3D" id="3.40.50.300">
    <property type="entry name" value="P-loop containing nucleotide triphosphate hydrolases"/>
    <property type="match status" value="1"/>
</dbReference>